<dbReference type="RefSeq" id="WP_061264268.1">
    <property type="nucleotide sequence ID" value="NZ_BCSZ01000035.1"/>
</dbReference>
<feature type="compositionally biased region" description="Acidic residues" evidence="1">
    <location>
        <begin position="181"/>
        <end position="191"/>
    </location>
</feature>
<evidence type="ECO:0000313" key="3">
    <source>
        <dbReference type="EMBL" id="GAT03673.1"/>
    </source>
</evidence>
<evidence type="ECO:0000256" key="1">
    <source>
        <dbReference type="SAM" id="MobiDB-lite"/>
    </source>
</evidence>
<dbReference type="Proteomes" id="UP000069705">
    <property type="component" value="Unassembled WGS sequence"/>
</dbReference>
<feature type="region of interest" description="Disordered" evidence="1">
    <location>
        <begin position="181"/>
        <end position="215"/>
    </location>
</feature>
<reference evidence="3 4" key="1">
    <citation type="journal article" date="2016" name="Genome Announc.">
        <title>Draft Genome Sequences of Five Rapidly Growing Mycobacterium Species, M. thermoresistibile, M. fortuitum subsp. acetamidolyticum, M. canariasense, M. brisbanense, and M. novocastrense.</title>
        <authorList>
            <person name="Katahira K."/>
            <person name="Ogura Y."/>
            <person name="Gotoh Y."/>
            <person name="Hayashi T."/>
        </authorList>
    </citation>
    <scope>NUCLEOTIDE SEQUENCE [LARGE SCALE GENOMIC DNA]</scope>
    <source>
        <strain evidence="3 4">JCM6368</strain>
    </source>
</reference>
<dbReference type="InterPro" id="IPR025272">
    <property type="entry name" value="SocA_Panacea"/>
</dbReference>
<dbReference type="EMBL" id="BCSZ01000035">
    <property type="protein sequence ID" value="GAT03673.1"/>
    <property type="molecule type" value="Genomic_DNA"/>
</dbReference>
<protein>
    <submittedName>
        <fullName evidence="3">Putative phage-associated protein-like protein</fullName>
    </submittedName>
</protein>
<accession>A0A100WSC4</accession>
<proteinExistence type="predicted"/>
<sequence>MLTADQVASVIIARNVRPWTDAMSLQKLLYYAQAWHLAVTGEPLFDEQFKAYKDGPVVPQVRHSRMEQASRKRSGQDLTGIELDELSSNLLDLVIASYGSMSAEELSTLTHAERPWLEARGDLPDDAPGNAPLSPESMARFYRAHRSLAGRTAADLAAGGVYVRDPNVSDAIDIDSLLGSLDDDETAEDDSPWGGANLVPSRSGDRPRRPHRVRC</sequence>
<reference evidence="4" key="2">
    <citation type="submission" date="2016-02" db="EMBL/GenBank/DDBJ databases">
        <title>Draft genome sequence of five rapidly growing Mycobacterium species.</title>
        <authorList>
            <person name="Katahira K."/>
            <person name="Gotou Y."/>
            <person name="Iida K."/>
            <person name="Ogura Y."/>
            <person name="Hayashi T."/>
        </authorList>
    </citation>
    <scope>NUCLEOTIDE SEQUENCE [LARGE SCALE GENOMIC DNA]</scope>
    <source>
        <strain evidence="4">JCM6368</strain>
    </source>
</reference>
<organism evidence="3 4">
    <name type="scientific">Mycolicibacterium fortuitum subsp. acetamidolyticum</name>
    <dbReference type="NCBI Taxonomy" id="144550"/>
    <lineage>
        <taxon>Bacteria</taxon>
        <taxon>Bacillati</taxon>
        <taxon>Actinomycetota</taxon>
        <taxon>Actinomycetes</taxon>
        <taxon>Mycobacteriales</taxon>
        <taxon>Mycobacteriaceae</taxon>
        <taxon>Mycolicibacterium</taxon>
    </lineage>
</organism>
<evidence type="ECO:0000313" key="4">
    <source>
        <dbReference type="Proteomes" id="UP000069705"/>
    </source>
</evidence>
<gene>
    <name evidence="3" type="ORF">RMCFA_3785</name>
</gene>
<feature type="domain" description="Antitoxin SocA-like Panacea" evidence="2">
    <location>
        <begin position="25"/>
        <end position="116"/>
    </location>
</feature>
<dbReference type="AlphaFoldDB" id="A0A100WSC4"/>
<evidence type="ECO:0000259" key="2">
    <source>
        <dbReference type="Pfam" id="PF13274"/>
    </source>
</evidence>
<name>A0A100WSC4_MYCFO</name>
<comment type="caution">
    <text evidence="3">The sequence shown here is derived from an EMBL/GenBank/DDBJ whole genome shotgun (WGS) entry which is preliminary data.</text>
</comment>
<dbReference type="Pfam" id="PF13274">
    <property type="entry name" value="SocA_Panacea"/>
    <property type="match status" value="1"/>
</dbReference>